<feature type="domain" description="Hydrogen maturase F tetramerization" evidence="3">
    <location>
        <begin position="290"/>
        <end position="403"/>
    </location>
</feature>
<dbReference type="InterPro" id="IPR027417">
    <property type="entry name" value="P-loop_NTPase"/>
</dbReference>
<dbReference type="GO" id="GO:0002098">
    <property type="term" value="P:tRNA wobble uridine modification"/>
    <property type="evidence" value="ECO:0007669"/>
    <property type="project" value="TreeGrafter"/>
</dbReference>
<protein>
    <recommendedName>
        <fullName evidence="6">Small GTP-binding protein</fullName>
    </recommendedName>
</protein>
<accession>E0RPF0</accession>
<dbReference type="Proteomes" id="UP000001296">
    <property type="component" value="Chromosome"/>
</dbReference>
<dbReference type="Gene3D" id="3.40.50.11410">
    <property type="match status" value="1"/>
</dbReference>
<dbReference type="GO" id="GO:0030488">
    <property type="term" value="P:tRNA methylation"/>
    <property type="evidence" value="ECO:0007669"/>
    <property type="project" value="TreeGrafter"/>
</dbReference>
<dbReference type="EMBL" id="CP001698">
    <property type="protein sequence ID" value="ADN02732.1"/>
    <property type="molecule type" value="Genomic_DNA"/>
</dbReference>
<dbReference type="GO" id="GO:0005525">
    <property type="term" value="F:GTP binding"/>
    <property type="evidence" value="ECO:0007669"/>
    <property type="project" value="InterPro"/>
</dbReference>
<dbReference type="PANTHER" id="PTHR42714:SF6">
    <property type="entry name" value="TRANSLATION INITIATION FACTOR IF-2"/>
    <property type="match status" value="1"/>
</dbReference>
<dbReference type="NCBIfam" id="TIGR03918">
    <property type="entry name" value="GTP_HydF"/>
    <property type="match status" value="1"/>
</dbReference>
<evidence type="ECO:0000313" key="5">
    <source>
        <dbReference type="Proteomes" id="UP000001296"/>
    </source>
</evidence>
<dbReference type="eggNOG" id="COG0486">
    <property type="taxonomic scope" value="Bacteria"/>
</dbReference>
<dbReference type="PANTHER" id="PTHR42714">
    <property type="entry name" value="TRNA MODIFICATION GTPASE GTPBP3"/>
    <property type="match status" value="1"/>
</dbReference>
<dbReference type="GO" id="GO:0005737">
    <property type="term" value="C:cytoplasm"/>
    <property type="evidence" value="ECO:0007669"/>
    <property type="project" value="TreeGrafter"/>
</dbReference>
<dbReference type="PaxDb" id="665571-STHERM_c17970"/>
<dbReference type="Pfam" id="PF18133">
    <property type="entry name" value="HydF_tetramer"/>
    <property type="match status" value="1"/>
</dbReference>
<dbReference type="Gene3D" id="3.40.50.300">
    <property type="entry name" value="P-loop containing nucleotide triphosphate hydrolases"/>
    <property type="match status" value="1"/>
</dbReference>
<dbReference type="HOGENOM" id="CLU_042017_0_0_12"/>
<organism evidence="4 5">
    <name type="scientific">Winmispira thermophila (strain ATCC 49972 / DSM 6192 / RI 19.B1)</name>
    <name type="common">Spirochaeta thermophila</name>
    <dbReference type="NCBI Taxonomy" id="665571"/>
    <lineage>
        <taxon>Bacteria</taxon>
        <taxon>Pseudomonadati</taxon>
        <taxon>Spirochaetota</taxon>
        <taxon>Spirochaetia</taxon>
        <taxon>Winmispirales</taxon>
        <taxon>Winmispiraceae</taxon>
        <taxon>Winmispira</taxon>
    </lineage>
</organism>
<evidence type="ECO:0000259" key="3">
    <source>
        <dbReference type="Pfam" id="PF18133"/>
    </source>
</evidence>
<sequence>MHPARPSPKEGLVTTTPLAERTRIVLFGLRNAGKSSLMNAIFEKEVAIVSDQPGTTTDPVTRAYELIGAGPVAFTDTAGLDDEGPLGSIRIERAKKALAQADIALLVTPLTRPPHPLEDRLLEEVRRRGIPYLVAASFADQAPDPAKEAWLASLPHVRVASPSREGVRTLTSRLVHLVASLAPEPTPLEGLVREGDLLVLVVPIDLAAPKGRLILPQVETLRDALDRDCAALVVKERELSLFFPRLPHRPRLVITDSQAFHKVAADIPPDQPLTSFSILFARKKGDLARYVRGLAALTAFPEGKRVLVVEACSHHRQPDDIATVKIPRLFHQLVDPAVPFDHARELPEDLSPYGLVIHCGGCMVTRRAVLARLDRLAEAGVPVTNYGLFLAWAHGLLPRALEPFPYEYELYCTEVGGGVETRI</sequence>
<reference evidence="4 5" key="2">
    <citation type="journal article" date="2010" name="J. Bacteriol.">
        <title>Genome sequence of the polysaccharide-degrading, thermophilic anaerobe Spirochaeta thermophila DSM 6192.</title>
        <authorList>
            <person name="Angelov A."/>
            <person name="Liebl S."/>
            <person name="Ballschmiter M."/>
            <person name="Bomeke M."/>
            <person name="Lehmann R."/>
            <person name="Liesegang H."/>
            <person name="Daniel R."/>
            <person name="Liebl W."/>
        </authorList>
    </citation>
    <scope>NUCLEOTIDE SEQUENCE [LARGE SCALE GENOMIC DNA]</scope>
    <source>
        <strain evidence="5">ATCC 49972 / DSM 6192 / RI 19.B1</strain>
    </source>
</reference>
<dbReference type="Pfam" id="PF18128">
    <property type="entry name" value="HydF_dimer"/>
    <property type="match status" value="1"/>
</dbReference>
<dbReference type="Gene3D" id="3.40.50.11420">
    <property type="match status" value="1"/>
</dbReference>
<dbReference type="Pfam" id="PF01926">
    <property type="entry name" value="MMR_HSR1"/>
    <property type="match status" value="1"/>
</dbReference>
<dbReference type="InterPro" id="IPR023873">
    <property type="entry name" value="FeFe-hyd_GTPase_HydF"/>
</dbReference>
<reference key="1">
    <citation type="submission" date="2009-08" db="EMBL/GenBank/DDBJ databases">
        <title>The genome sequence of Spirochaeta thermophila DSM6192.</title>
        <authorList>
            <person name="Angelov A."/>
            <person name="Mientus M."/>
            <person name="Wittenberg S."/>
            <person name="Lehmann R."/>
            <person name="Liesegang H."/>
            <person name="Daniel R."/>
            <person name="Liebl W."/>
        </authorList>
    </citation>
    <scope>NUCLEOTIDE SEQUENCE</scope>
    <source>
        <strain>DSM 6192</strain>
    </source>
</reference>
<evidence type="ECO:0000259" key="1">
    <source>
        <dbReference type="Pfam" id="PF01926"/>
    </source>
</evidence>
<dbReference type="NCBIfam" id="TIGR00231">
    <property type="entry name" value="small_GTP"/>
    <property type="match status" value="1"/>
</dbReference>
<dbReference type="SUPFAM" id="SSF52540">
    <property type="entry name" value="P-loop containing nucleoside triphosphate hydrolases"/>
    <property type="match status" value="1"/>
</dbReference>
<proteinExistence type="predicted"/>
<feature type="domain" description="G" evidence="1">
    <location>
        <begin position="23"/>
        <end position="135"/>
    </location>
</feature>
<dbReference type="KEGG" id="sta:STHERM_c17970"/>
<name>E0RPF0_WINT6</name>
<dbReference type="InterPro" id="IPR041606">
    <property type="entry name" value="HydF_dimer"/>
</dbReference>
<dbReference type="AlphaFoldDB" id="E0RPF0"/>
<dbReference type="InterPro" id="IPR006073">
    <property type="entry name" value="GTP-bd"/>
</dbReference>
<gene>
    <name evidence="4" type="ordered locus">STHERM_c17970</name>
</gene>
<feature type="domain" description="Hydrogen maturase F dimerization" evidence="2">
    <location>
        <begin position="188"/>
        <end position="285"/>
    </location>
</feature>
<dbReference type="InterPro" id="IPR040644">
    <property type="entry name" value="HydF_tetramer"/>
</dbReference>
<evidence type="ECO:0000259" key="2">
    <source>
        <dbReference type="Pfam" id="PF18128"/>
    </source>
</evidence>
<evidence type="ECO:0008006" key="6">
    <source>
        <dbReference type="Google" id="ProtNLM"/>
    </source>
</evidence>
<dbReference type="InterPro" id="IPR005225">
    <property type="entry name" value="Small_GTP-bd"/>
</dbReference>
<dbReference type="CDD" id="cd00880">
    <property type="entry name" value="Era_like"/>
    <property type="match status" value="1"/>
</dbReference>
<evidence type="ECO:0000313" key="4">
    <source>
        <dbReference type="EMBL" id="ADN02732.1"/>
    </source>
</evidence>